<organism evidence="2 3">
    <name type="scientific">Fusarium phyllophilum</name>
    <dbReference type="NCBI Taxonomy" id="47803"/>
    <lineage>
        <taxon>Eukaryota</taxon>
        <taxon>Fungi</taxon>
        <taxon>Dikarya</taxon>
        <taxon>Ascomycota</taxon>
        <taxon>Pezizomycotina</taxon>
        <taxon>Sordariomycetes</taxon>
        <taxon>Hypocreomycetidae</taxon>
        <taxon>Hypocreales</taxon>
        <taxon>Nectriaceae</taxon>
        <taxon>Fusarium</taxon>
        <taxon>Fusarium fujikuroi species complex</taxon>
    </lineage>
</organism>
<comment type="caution">
    <text evidence="2">The sequence shown here is derived from an EMBL/GenBank/DDBJ whole genome shotgun (WGS) entry which is preliminary data.</text>
</comment>
<dbReference type="EMBL" id="JAAOAQ010000092">
    <property type="protein sequence ID" value="KAF5567951.1"/>
    <property type="molecule type" value="Genomic_DNA"/>
</dbReference>
<evidence type="ECO:0000313" key="3">
    <source>
        <dbReference type="Proteomes" id="UP000582016"/>
    </source>
</evidence>
<proteinExistence type="predicted"/>
<dbReference type="AlphaFoldDB" id="A0A8H5NIM7"/>
<evidence type="ECO:0000256" key="1">
    <source>
        <dbReference type="SAM" id="MobiDB-lite"/>
    </source>
</evidence>
<accession>A0A8H5NIM7</accession>
<keyword evidence="3" id="KW-1185">Reference proteome</keyword>
<dbReference type="OrthoDB" id="47007at2759"/>
<feature type="compositionally biased region" description="Basic and acidic residues" evidence="1">
    <location>
        <begin position="94"/>
        <end position="103"/>
    </location>
</feature>
<name>A0A8H5NIM7_9HYPO</name>
<evidence type="ECO:0000313" key="2">
    <source>
        <dbReference type="EMBL" id="KAF5567951.1"/>
    </source>
</evidence>
<feature type="region of interest" description="Disordered" evidence="1">
    <location>
        <begin position="1"/>
        <end position="27"/>
    </location>
</feature>
<dbReference type="Proteomes" id="UP000582016">
    <property type="component" value="Unassembled WGS sequence"/>
</dbReference>
<feature type="region of interest" description="Disordered" evidence="1">
    <location>
        <begin position="90"/>
        <end position="110"/>
    </location>
</feature>
<sequence length="110" mass="12839">MRLEQIIIRTQEQDSEPASQDQTVKERVEKATRVINAVKKRLKTAEQEVEALQKRTDDIDFEGYDTRVCQVGEDLQELDEKWDEISENMATQENLRDFGEDSRQGTNHGR</sequence>
<reference evidence="2 3" key="1">
    <citation type="submission" date="2020-05" db="EMBL/GenBank/DDBJ databases">
        <title>Identification and distribution of gene clusters putatively required for synthesis of sphingolipid metabolism inhibitors in phylogenetically diverse species of the filamentous fungus Fusarium.</title>
        <authorList>
            <person name="Kim H.-S."/>
            <person name="Busman M."/>
            <person name="Brown D.W."/>
            <person name="Divon H."/>
            <person name="Uhlig S."/>
            <person name="Proctor R.H."/>
        </authorList>
    </citation>
    <scope>NUCLEOTIDE SEQUENCE [LARGE SCALE GENOMIC DNA]</scope>
    <source>
        <strain evidence="2 3">NRRL 13617</strain>
    </source>
</reference>
<protein>
    <submittedName>
        <fullName evidence="2">Uncharacterized protein</fullName>
    </submittedName>
</protein>
<gene>
    <name evidence="2" type="ORF">FPHYL_3014</name>
</gene>